<dbReference type="Pfam" id="PF00512">
    <property type="entry name" value="HisKA"/>
    <property type="match status" value="1"/>
</dbReference>
<dbReference type="PRINTS" id="PR00344">
    <property type="entry name" value="BCTRLSENSOR"/>
</dbReference>
<evidence type="ECO:0000313" key="20">
    <source>
        <dbReference type="Proteomes" id="UP001216390"/>
    </source>
</evidence>
<feature type="transmembrane region" description="Helical" evidence="16">
    <location>
        <begin position="88"/>
        <end position="108"/>
    </location>
</feature>
<feature type="domain" description="Response regulatory" evidence="18">
    <location>
        <begin position="595"/>
        <end position="714"/>
    </location>
</feature>
<dbReference type="AlphaFoldDB" id="A0AAE9Y6Z8"/>
<dbReference type="CDD" id="cd00082">
    <property type="entry name" value="HisKA"/>
    <property type="match status" value="1"/>
</dbReference>
<evidence type="ECO:0000256" key="15">
    <source>
        <dbReference type="SAM" id="MobiDB-lite"/>
    </source>
</evidence>
<comment type="similarity">
    <text evidence="3">In the N-terminal section; belongs to the phytochrome family.</text>
</comment>
<dbReference type="InterPro" id="IPR001789">
    <property type="entry name" value="Sig_transdc_resp-reg_receiver"/>
</dbReference>
<dbReference type="InterPro" id="IPR003594">
    <property type="entry name" value="HATPase_dom"/>
</dbReference>
<evidence type="ECO:0000256" key="13">
    <source>
        <dbReference type="ARBA" id="ARBA00074306"/>
    </source>
</evidence>
<reference evidence="19" key="1">
    <citation type="submission" date="2023-01" db="EMBL/GenBank/DDBJ databases">
        <title>The diversity of Class Acidimicrobiia in South China Sea sediment environments and the proposal of Iamia marina sp. nov., a novel species of the genus Iamia.</title>
        <authorList>
            <person name="He Y."/>
            <person name="Tian X."/>
        </authorList>
    </citation>
    <scope>NUCLEOTIDE SEQUENCE</scope>
    <source>
        <strain evidence="19">DSM 19957</strain>
    </source>
</reference>
<feature type="transmembrane region" description="Helical" evidence="16">
    <location>
        <begin position="251"/>
        <end position="268"/>
    </location>
</feature>
<keyword evidence="16" id="KW-0472">Membrane</keyword>
<dbReference type="InterPro" id="IPR036890">
    <property type="entry name" value="HATPase_C_sf"/>
</dbReference>
<dbReference type="SMART" id="SM00387">
    <property type="entry name" value="HATPase_c"/>
    <property type="match status" value="1"/>
</dbReference>
<evidence type="ECO:0000256" key="10">
    <source>
        <dbReference type="ARBA" id="ARBA00023012"/>
    </source>
</evidence>
<dbReference type="PROSITE" id="PS50110">
    <property type="entry name" value="RESPONSE_REGULATORY"/>
    <property type="match status" value="1"/>
</dbReference>
<keyword evidence="6" id="KW-0808">Transferase</keyword>
<gene>
    <name evidence="19" type="ORF">PO878_20015</name>
</gene>
<evidence type="ECO:0000256" key="14">
    <source>
        <dbReference type="PROSITE-ProRule" id="PRU00169"/>
    </source>
</evidence>
<keyword evidence="7" id="KW-0547">Nucleotide-binding</keyword>
<feature type="region of interest" description="Disordered" evidence="15">
    <location>
        <begin position="721"/>
        <end position="744"/>
    </location>
</feature>
<dbReference type="EC" id="2.7.13.3" evidence="4"/>
<comment type="catalytic activity">
    <reaction evidence="1">
        <text>ATP + protein L-histidine = ADP + protein N-phospho-L-histidine.</text>
        <dbReference type="EC" id="2.7.13.3"/>
    </reaction>
</comment>
<evidence type="ECO:0000259" key="18">
    <source>
        <dbReference type="PROSITE" id="PS50110"/>
    </source>
</evidence>
<dbReference type="GO" id="GO:0005524">
    <property type="term" value="F:ATP binding"/>
    <property type="evidence" value="ECO:0007669"/>
    <property type="project" value="UniProtKB-KW"/>
</dbReference>
<name>A0AAE9Y6Z8_9ACTN</name>
<dbReference type="InterPro" id="IPR005467">
    <property type="entry name" value="His_kinase_dom"/>
</dbReference>
<evidence type="ECO:0000256" key="2">
    <source>
        <dbReference type="ARBA" id="ARBA00004236"/>
    </source>
</evidence>
<keyword evidence="9 19" id="KW-0067">ATP-binding</keyword>
<dbReference type="SUPFAM" id="SSF52172">
    <property type="entry name" value="CheY-like"/>
    <property type="match status" value="1"/>
</dbReference>
<feature type="transmembrane region" description="Helical" evidence="16">
    <location>
        <begin position="152"/>
        <end position="172"/>
    </location>
</feature>
<feature type="transmembrane region" description="Helical" evidence="16">
    <location>
        <begin position="184"/>
        <end position="204"/>
    </location>
</feature>
<organism evidence="19 20">
    <name type="scientific">Iamia majanohamensis</name>
    <dbReference type="NCBI Taxonomy" id="467976"/>
    <lineage>
        <taxon>Bacteria</taxon>
        <taxon>Bacillati</taxon>
        <taxon>Actinomycetota</taxon>
        <taxon>Acidimicrobiia</taxon>
        <taxon>Acidimicrobiales</taxon>
        <taxon>Iamiaceae</taxon>
        <taxon>Iamia</taxon>
    </lineage>
</organism>
<dbReference type="SMART" id="SM00448">
    <property type="entry name" value="REC"/>
    <property type="match status" value="1"/>
</dbReference>
<evidence type="ECO:0000256" key="6">
    <source>
        <dbReference type="ARBA" id="ARBA00022679"/>
    </source>
</evidence>
<dbReference type="SUPFAM" id="SSF55874">
    <property type="entry name" value="ATPase domain of HSP90 chaperone/DNA topoisomerase II/histidine kinase"/>
    <property type="match status" value="1"/>
</dbReference>
<keyword evidence="10" id="KW-0902">Two-component regulatory system</keyword>
<sequence length="744" mass="77926">MGPAPLSIPTPASAGAPGDEERPRWVVRGLSVLVVVGTAVLSTTVLVRVDTRDWDALEGLAEALLAAVAALACVRASRRLAGRPRQGWALIGLGAAVWGATQAGSVAATGAAGGATPPSAANLGFLLSALLVGAGLLPLIDAPLRSLLHREAVTEALMIAGSLLFTTCVVTLQQVTASDLGATATVATAARPVALVLVGTVLIFSLKRLPTENRTWILPLAASVSAMVLAGNIAAVISAEGRGEGLQGDDVLWLLAFVALTVAATRSTQGAASRILERPASAMDRRLPIVAPLVSVVAVIGGTVLHQLTGAPLDATFVWLAISVLVLSLLHHLTVVGENRRLCDQAIQTSVIKSRFLANMSHEIRTPMNAVIGLTGLLLDTDLDRDQRELAVGVSTSAEGLLGLVNDILDFSKIEADKLVLEHIDLDVEDLVDEVAVILADSAHRQGIELVAYSQPGLVTTRRGDPLRLRQILLNLAANAVKFTDDGSVTLRALRDPEDDGNVVFEVIDTGVGIPPEEQDRLFDPFSQLDETTTRTHGGTGLGLAIVTHLTRLQGGTIELQSAVGRGTTFRLTLPLPARVQPPAERGLARLVGLRALVIDANAVTRSVLAYALHTWGFVVEQAETGEQALLGRRDAGPNDACAVVLIDHHLEDMTGVQLARLLRAQSGTASSVMFLLTSAPQVARDAAEHPDFESVLVRPLRNSYLLRRLMDALVSAPPTLAAPAADTRPPTAPVAVGAPKGPT</sequence>
<dbReference type="SUPFAM" id="SSF47384">
    <property type="entry name" value="Homodimeric domain of signal transducing histidine kinase"/>
    <property type="match status" value="1"/>
</dbReference>
<feature type="transmembrane region" description="Helical" evidence="16">
    <location>
        <begin position="289"/>
        <end position="309"/>
    </location>
</feature>
<dbReference type="Gene3D" id="3.30.565.10">
    <property type="entry name" value="Histidine kinase-like ATPase, C-terminal domain"/>
    <property type="match status" value="1"/>
</dbReference>
<evidence type="ECO:0000256" key="16">
    <source>
        <dbReference type="SAM" id="Phobius"/>
    </source>
</evidence>
<feature type="modified residue" description="4-aspartylphosphate" evidence="14">
    <location>
        <position position="648"/>
    </location>
</feature>
<dbReference type="Gene3D" id="1.10.287.130">
    <property type="match status" value="1"/>
</dbReference>
<evidence type="ECO:0000313" key="19">
    <source>
        <dbReference type="EMBL" id="WCO66781.1"/>
    </source>
</evidence>
<accession>A0AAE9Y6Z8</accession>
<feature type="transmembrane region" description="Helical" evidence="16">
    <location>
        <begin position="120"/>
        <end position="140"/>
    </location>
</feature>
<dbReference type="PANTHER" id="PTHR45339:SF1">
    <property type="entry name" value="HYBRID SIGNAL TRANSDUCTION HISTIDINE KINASE J"/>
    <property type="match status" value="1"/>
</dbReference>
<feature type="compositionally biased region" description="Low complexity" evidence="15">
    <location>
        <begin position="721"/>
        <end position="737"/>
    </location>
</feature>
<keyword evidence="8" id="KW-0418">Kinase</keyword>
<comment type="subunit">
    <text evidence="11">At low DSF concentrations, interacts with RpfF.</text>
</comment>
<keyword evidence="16" id="KW-0812">Transmembrane</keyword>
<evidence type="ECO:0000256" key="11">
    <source>
        <dbReference type="ARBA" id="ARBA00064003"/>
    </source>
</evidence>
<evidence type="ECO:0000256" key="3">
    <source>
        <dbReference type="ARBA" id="ARBA00006402"/>
    </source>
</evidence>
<dbReference type="GO" id="GO:0000155">
    <property type="term" value="F:phosphorelay sensor kinase activity"/>
    <property type="evidence" value="ECO:0007669"/>
    <property type="project" value="InterPro"/>
</dbReference>
<dbReference type="GO" id="GO:0005886">
    <property type="term" value="C:plasma membrane"/>
    <property type="evidence" value="ECO:0007669"/>
    <property type="project" value="UniProtKB-SubCell"/>
</dbReference>
<dbReference type="Gene3D" id="3.40.50.2300">
    <property type="match status" value="1"/>
</dbReference>
<feature type="transmembrane region" description="Helical" evidence="16">
    <location>
        <begin position="315"/>
        <end position="336"/>
    </location>
</feature>
<dbReference type="InterPro" id="IPR056839">
    <property type="entry name" value="Receiver_AHK4/CRE1_1st"/>
</dbReference>
<dbReference type="KEGG" id="ima:PO878_20015"/>
<dbReference type="RefSeq" id="WP_272736303.1">
    <property type="nucleotide sequence ID" value="NZ_CP116942.1"/>
</dbReference>
<keyword evidence="16" id="KW-1133">Transmembrane helix</keyword>
<evidence type="ECO:0000256" key="5">
    <source>
        <dbReference type="ARBA" id="ARBA00022553"/>
    </source>
</evidence>
<dbReference type="CDD" id="cd16922">
    <property type="entry name" value="HATPase_EvgS-ArcB-TorS-like"/>
    <property type="match status" value="1"/>
</dbReference>
<dbReference type="InterPro" id="IPR036097">
    <property type="entry name" value="HisK_dim/P_sf"/>
</dbReference>
<keyword evidence="5 14" id="KW-0597">Phosphoprotein</keyword>
<evidence type="ECO:0000256" key="9">
    <source>
        <dbReference type="ARBA" id="ARBA00022840"/>
    </source>
</evidence>
<dbReference type="SMART" id="SM00388">
    <property type="entry name" value="HisKA"/>
    <property type="match status" value="1"/>
</dbReference>
<evidence type="ECO:0000256" key="7">
    <source>
        <dbReference type="ARBA" id="ARBA00022741"/>
    </source>
</evidence>
<dbReference type="EMBL" id="CP116942">
    <property type="protein sequence ID" value="WCO66781.1"/>
    <property type="molecule type" value="Genomic_DNA"/>
</dbReference>
<evidence type="ECO:0000256" key="1">
    <source>
        <dbReference type="ARBA" id="ARBA00000085"/>
    </source>
</evidence>
<dbReference type="InterPro" id="IPR003661">
    <property type="entry name" value="HisK_dim/P_dom"/>
</dbReference>
<dbReference type="Pfam" id="PF02518">
    <property type="entry name" value="HATPase_c"/>
    <property type="match status" value="1"/>
</dbReference>
<evidence type="ECO:0000256" key="4">
    <source>
        <dbReference type="ARBA" id="ARBA00012438"/>
    </source>
</evidence>
<dbReference type="Pfam" id="PF24896">
    <property type="entry name" value="Receiver_CRE1"/>
    <property type="match status" value="1"/>
</dbReference>
<feature type="transmembrane region" description="Helical" evidence="16">
    <location>
        <begin position="216"/>
        <end position="239"/>
    </location>
</feature>
<feature type="transmembrane region" description="Helical" evidence="16">
    <location>
        <begin position="25"/>
        <end position="47"/>
    </location>
</feature>
<dbReference type="InterPro" id="IPR011006">
    <property type="entry name" value="CheY-like_superfamily"/>
</dbReference>
<dbReference type="InterPro" id="IPR004358">
    <property type="entry name" value="Sig_transdc_His_kin-like_C"/>
</dbReference>
<evidence type="ECO:0000259" key="17">
    <source>
        <dbReference type="PROSITE" id="PS50109"/>
    </source>
</evidence>
<dbReference type="Proteomes" id="UP001216390">
    <property type="component" value="Chromosome"/>
</dbReference>
<protein>
    <recommendedName>
        <fullName evidence="13">Circadian input-output histidine kinase CikA</fullName>
        <ecNumber evidence="4">2.7.13.3</ecNumber>
    </recommendedName>
    <alternativeName>
        <fullName evidence="12">Sensory/regulatory protein RpfC</fullName>
    </alternativeName>
</protein>
<keyword evidence="20" id="KW-1185">Reference proteome</keyword>
<comment type="subcellular location">
    <subcellularLocation>
        <location evidence="2">Cell membrane</location>
    </subcellularLocation>
</comment>
<feature type="domain" description="Histidine kinase" evidence="17">
    <location>
        <begin position="359"/>
        <end position="578"/>
    </location>
</feature>
<evidence type="ECO:0000256" key="12">
    <source>
        <dbReference type="ARBA" id="ARBA00068150"/>
    </source>
</evidence>
<dbReference type="FunFam" id="1.10.287.130:FF:000002">
    <property type="entry name" value="Two-component osmosensing histidine kinase"/>
    <property type="match status" value="1"/>
</dbReference>
<feature type="region of interest" description="Disordered" evidence="15">
    <location>
        <begin position="1"/>
        <end position="20"/>
    </location>
</feature>
<dbReference type="FunFam" id="3.30.565.10:FF:000010">
    <property type="entry name" value="Sensor histidine kinase RcsC"/>
    <property type="match status" value="1"/>
</dbReference>
<evidence type="ECO:0000256" key="8">
    <source>
        <dbReference type="ARBA" id="ARBA00022777"/>
    </source>
</evidence>
<dbReference type="PANTHER" id="PTHR45339">
    <property type="entry name" value="HYBRID SIGNAL TRANSDUCTION HISTIDINE KINASE J"/>
    <property type="match status" value="1"/>
</dbReference>
<dbReference type="PROSITE" id="PS50109">
    <property type="entry name" value="HIS_KIN"/>
    <property type="match status" value="1"/>
</dbReference>
<proteinExistence type="inferred from homology"/>